<feature type="transmembrane region" description="Helical" evidence="1">
    <location>
        <begin position="266"/>
        <end position="285"/>
    </location>
</feature>
<dbReference type="Proteomes" id="UP000604046">
    <property type="component" value="Unassembled WGS sequence"/>
</dbReference>
<feature type="transmembrane region" description="Helical" evidence="1">
    <location>
        <begin position="486"/>
        <end position="507"/>
    </location>
</feature>
<protein>
    <recommendedName>
        <fullName evidence="4">Transmembrane protein</fullName>
    </recommendedName>
</protein>
<evidence type="ECO:0000256" key="1">
    <source>
        <dbReference type="SAM" id="Phobius"/>
    </source>
</evidence>
<feature type="transmembrane region" description="Helical" evidence="1">
    <location>
        <begin position="415"/>
        <end position="442"/>
    </location>
</feature>
<feature type="transmembrane region" description="Helical" evidence="1">
    <location>
        <begin position="128"/>
        <end position="147"/>
    </location>
</feature>
<feature type="transmembrane region" description="Helical" evidence="1">
    <location>
        <begin position="94"/>
        <end position="122"/>
    </location>
</feature>
<feature type="transmembrane region" description="Helical" evidence="1">
    <location>
        <begin position="225"/>
        <end position="254"/>
    </location>
</feature>
<organism evidence="2 3">
    <name type="scientific">Symbiodinium natans</name>
    <dbReference type="NCBI Taxonomy" id="878477"/>
    <lineage>
        <taxon>Eukaryota</taxon>
        <taxon>Sar</taxon>
        <taxon>Alveolata</taxon>
        <taxon>Dinophyceae</taxon>
        <taxon>Suessiales</taxon>
        <taxon>Symbiodiniaceae</taxon>
        <taxon>Symbiodinium</taxon>
    </lineage>
</organism>
<sequence length="517" mass="58365">MVPKPPEPAALPAVAEDSERVECQGFDETASLASEVDSHLVRGVALDICLRGWGSTFRSSGSDRGDSYSLSKVTPRISAFLSHDWQTGRLSKTLALLLVFNSMPAASVSLFTVLLSSGLLALGWLPGGWPTGCAAAYGTFYLVLFFWQRLQRLWCSETLVFLDKLCIAQHNDELKRHGILSLGGFLARSNRLVVLWSPRFFTRAWCAFELACWLKQEERIDSFELVPVAAALLLCSAHLFLTITCFGWQAWVYLSNDVGSFGEVKFGQAILTGFLFILPAWLFVWPVQTYFGIAHTQDLLKLPYQMRSFSISASQCACCTLNHVNPETGQPLICDRQLVFRTLRRWYAKDPHSESSGDEEHLRCFDTLVRERLSVHVLRSLGSGTPPFKYIFAMVASTAFPVLPLYVHLSVRNRGVHWVFIVDYFKVPALTLFFFWSAMFAWRMGARLPATVPRWIAAILVQFMSLLLIGCFWLPYESVVNSSYRPWAFCVSLSVLWVEVVILYVPLRCRCRRQGGS</sequence>
<evidence type="ECO:0008006" key="4">
    <source>
        <dbReference type="Google" id="ProtNLM"/>
    </source>
</evidence>
<dbReference type="AlphaFoldDB" id="A0A812R7T4"/>
<proteinExistence type="predicted"/>
<reference evidence="2" key="1">
    <citation type="submission" date="2021-02" db="EMBL/GenBank/DDBJ databases">
        <authorList>
            <person name="Dougan E. K."/>
            <person name="Rhodes N."/>
            <person name="Thang M."/>
            <person name="Chan C."/>
        </authorList>
    </citation>
    <scope>NUCLEOTIDE SEQUENCE</scope>
</reference>
<evidence type="ECO:0000313" key="2">
    <source>
        <dbReference type="EMBL" id="CAE7426339.1"/>
    </source>
</evidence>
<feature type="transmembrane region" description="Helical" evidence="1">
    <location>
        <begin position="454"/>
        <end position="474"/>
    </location>
</feature>
<dbReference type="EMBL" id="CAJNDS010002313">
    <property type="protein sequence ID" value="CAE7426339.1"/>
    <property type="molecule type" value="Genomic_DNA"/>
</dbReference>
<keyword evidence="1" id="KW-0472">Membrane</keyword>
<name>A0A812R7T4_9DINO</name>
<accession>A0A812R7T4</accession>
<feature type="transmembrane region" description="Helical" evidence="1">
    <location>
        <begin position="388"/>
        <end position="409"/>
    </location>
</feature>
<comment type="caution">
    <text evidence="2">The sequence shown here is derived from an EMBL/GenBank/DDBJ whole genome shotgun (WGS) entry which is preliminary data.</text>
</comment>
<keyword evidence="1" id="KW-1133">Transmembrane helix</keyword>
<gene>
    <name evidence="2" type="ORF">SNAT2548_LOCUS23200</name>
</gene>
<evidence type="ECO:0000313" key="3">
    <source>
        <dbReference type="Proteomes" id="UP000604046"/>
    </source>
</evidence>
<keyword evidence="1" id="KW-0812">Transmembrane</keyword>
<keyword evidence="3" id="KW-1185">Reference proteome</keyword>